<dbReference type="PROSITE" id="PS50928">
    <property type="entry name" value="ABC_TM1"/>
    <property type="match status" value="1"/>
</dbReference>
<dbReference type="Pfam" id="PF00528">
    <property type="entry name" value="BPD_transp_1"/>
    <property type="match status" value="1"/>
</dbReference>
<dbReference type="InterPro" id="IPR000515">
    <property type="entry name" value="MetI-like"/>
</dbReference>
<proteinExistence type="inferred from homology"/>
<feature type="transmembrane region" description="Helical" evidence="7">
    <location>
        <begin position="136"/>
        <end position="158"/>
    </location>
</feature>
<evidence type="ECO:0000256" key="2">
    <source>
        <dbReference type="ARBA" id="ARBA00022448"/>
    </source>
</evidence>
<comment type="subcellular location">
    <subcellularLocation>
        <location evidence="1 7">Cell membrane</location>
        <topology evidence="1 7">Multi-pass membrane protein</topology>
    </subcellularLocation>
</comment>
<organism evidence="9 10">
    <name type="scientific">Solirubrobacter ginsenosidimutans</name>
    <dbReference type="NCBI Taxonomy" id="490573"/>
    <lineage>
        <taxon>Bacteria</taxon>
        <taxon>Bacillati</taxon>
        <taxon>Actinomycetota</taxon>
        <taxon>Thermoleophilia</taxon>
        <taxon>Solirubrobacterales</taxon>
        <taxon>Solirubrobacteraceae</taxon>
        <taxon>Solirubrobacter</taxon>
    </lineage>
</organism>
<dbReference type="PANTHER" id="PTHR43744:SF12">
    <property type="entry name" value="ABC TRANSPORTER PERMEASE PROTEIN MG189-RELATED"/>
    <property type="match status" value="1"/>
</dbReference>
<dbReference type="SUPFAM" id="SSF161098">
    <property type="entry name" value="MetI-like"/>
    <property type="match status" value="1"/>
</dbReference>
<keyword evidence="5 7" id="KW-1133">Transmembrane helix</keyword>
<keyword evidence="10" id="KW-1185">Reference proteome</keyword>
<evidence type="ECO:0000256" key="4">
    <source>
        <dbReference type="ARBA" id="ARBA00022692"/>
    </source>
</evidence>
<keyword evidence="3" id="KW-1003">Cell membrane</keyword>
<evidence type="ECO:0000256" key="7">
    <source>
        <dbReference type="RuleBase" id="RU363032"/>
    </source>
</evidence>
<keyword evidence="2 7" id="KW-0813">Transport</keyword>
<feature type="transmembrane region" description="Helical" evidence="7">
    <location>
        <begin position="271"/>
        <end position="293"/>
    </location>
</feature>
<protein>
    <submittedName>
        <fullName evidence="9">Carbohydrate ABC transporter permease</fullName>
    </submittedName>
</protein>
<name>A0A9X3N3J2_9ACTN</name>
<feature type="transmembrane region" description="Helical" evidence="7">
    <location>
        <begin position="210"/>
        <end position="232"/>
    </location>
</feature>
<gene>
    <name evidence="9" type="ORF">OM076_40520</name>
</gene>
<evidence type="ECO:0000259" key="8">
    <source>
        <dbReference type="PROSITE" id="PS50928"/>
    </source>
</evidence>
<evidence type="ECO:0000256" key="3">
    <source>
        <dbReference type="ARBA" id="ARBA00022475"/>
    </source>
</evidence>
<dbReference type="PANTHER" id="PTHR43744">
    <property type="entry name" value="ABC TRANSPORTER PERMEASE PROTEIN MG189-RELATED-RELATED"/>
    <property type="match status" value="1"/>
</dbReference>
<dbReference type="RefSeq" id="WP_270045873.1">
    <property type="nucleotide sequence ID" value="NZ_JAPDOD010000070.1"/>
</dbReference>
<keyword evidence="6 7" id="KW-0472">Membrane</keyword>
<dbReference type="Proteomes" id="UP001149140">
    <property type="component" value="Unassembled WGS sequence"/>
</dbReference>
<evidence type="ECO:0000313" key="10">
    <source>
        <dbReference type="Proteomes" id="UP001149140"/>
    </source>
</evidence>
<comment type="caution">
    <text evidence="9">The sequence shown here is derived from an EMBL/GenBank/DDBJ whole genome shotgun (WGS) entry which is preliminary data.</text>
</comment>
<evidence type="ECO:0000256" key="6">
    <source>
        <dbReference type="ARBA" id="ARBA00023136"/>
    </source>
</evidence>
<sequence>MSTLATTTERTRVKRGTNWGRIAAWAAMGLLLFISLFPFFWMLRTALSTNADLVTGSQKLVPDNPTLLNLRQALGLASTEELTKAGTLTSADVNFFTALRNSVIVCTLITIGQVTFCSMAAYAFARLKFPGRDKLFFVFLTAMMIPPIFTLIPNFVLIKDLGWLNTFPGIVAPFFLMTPFAVFFLRQFFLGISTEVEEAALLDGAGRWKIFRQLIIPMMAAPLATLAVLTYITAWHEYMWPLVAGDSENVRVLTVALNAFKSSTPTIAPPWAPLMAATLMASLPLIVLFAVMAKRMVDAIGFSGIK</sequence>
<dbReference type="CDD" id="cd06261">
    <property type="entry name" value="TM_PBP2"/>
    <property type="match status" value="1"/>
</dbReference>
<keyword evidence="4 7" id="KW-0812">Transmembrane</keyword>
<evidence type="ECO:0000313" key="9">
    <source>
        <dbReference type="EMBL" id="MDA0166616.1"/>
    </source>
</evidence>
<feature type="domain" description="ABC transmembrane type-1" evidence="8">
    <location>
        <begin position="99"/>
        <end position="292"/>
    </location>
</feature>
<accession>A0A9X3N3J2</accession>
<evidence type="ECO:0000256" key="1">
    <source>
        <dbReference type="ARBA" id="ARBA00004651"/>
    </source>
</evidence>
<comment type="similarity">
    <text evidence="7">Belongs to the binding-protein-dependent transport system permease family.</text>
</comment>
<evidence type="ECO:0000256" key="5">
    <source>
        <dbReference type="ARBA" id="ARBA00022989"/>
    </source>
</evidence>
<dbReference type="AlphaFoldDB" id="A0A9X3N3J2"/>
<dbReference type="GO" id="GO:0005886">
    <property type="term" value="C:plasma membrane"/>
    <property type="evidence" value="ECO:0007669"/>
    <property type="project" value="UniProtKB-SubCell"/>
</dbReference>
<dbReference type="GO" id="GO:0055085">
    <property type="term" value="P:transmembrane transport"/>
    <property type="evidence" value="ECO:0007669"/>
    <property type="project" value="InterPro"/>
</dbReference>
<dbReference type="EMBL" id="JAPDOD010000070">
    <property type="protein sequence ID" value="MDA0166616.1"/>
    <property type="molecule type" value="Genomic_DNA"/>
</dbReference>
<feature type="transmembrane region" description="Helical" evidence="7">
    <location>
        <begin position="102"/>
        <end position="124"/>
    </location>
</feature>
<feature type="transmembrane region" description="Helical" evidence="7">
    <location>
        <begin position="22"/>
        <end position="43"/>
    </location>
</feature>
<reference evidence="9" key="1">
    <citation type="submission" date="2022-10" db="EMBL/GenBank/DDBJ databases">
        <title>The WGS of Solirubrobacter ginsenosidimutans DSM 21036.</title>
        <authorList>
            <person name="Jiang Z."/>
        </authorList>
    </citation>
    <scope>NUCLEOTIDE SEQUENCE</scope>
    <source>
        <strain evidence="9">DSM 21036</strain>
    </source>
</reference>
<feature type="transmembrane region" description="Helical" evidence="7">
    <location>
        <begin position="170"/>
        <end position="189"/>
    </location>
</feature>
<dbReference type="InterPro" id="IPR035906">
    <property type="entry name" value="MetI-like_sf"/>
</dbReference>
<dbReference type="Gene3D" id="1.10.3720.10">
    <property type="entry name" value="MetI-like"/>
    <property type="match status" value="1"/>
</dbReference>